<keyword evidence="1" id="KW-0560">Oxidoreductase</keyword>
<dbReference type="GeneID" id="42007448"/>
<evidence type="ECO:0008006" key="5">
    <source>
        <dbReference type="Google" id="ProtNLM"/>
    </source>
</evidence>
<sequence>MKLLILHDHYCPPGKVVIITGANAGLGYHTALEIARKGGHVFMACRSRERAEKAIAEIKKAAPTANVEFLELDLQDINQTKKAGEAWLKKGLPLHVLVNNAGIMACPFALTKDGIETQFGTNHIGHFAFTKTLLPRLIESQPSRIVNVSSVGHNFAPKADPIPLEKINEPTAFNTWERYGTSKLANILFTVGLDERLKDAKVYCNSLHPGGVSTELIRGPNQSYPWLAPLGAFINSFLLTKPEVGALTQLYLATSPEVESRNIRAKYMVPTAQLKEPSKAAQDKVLAEKLWDFSEKFFAEKISA</sequence>
<dbReference type="Gene3D" id="3.40.50.720">
    <property type="entry name" value="NAD(P)-binding Rossmann-like Domain"/>
    <property type="match status" value="1"/>
</dbReference>
<dbReference type="AlphaFoldDB" id="A0A507BXY1"/>
<comment type="caution">
    <text evidence="3">The sequence shown here is derived from an EMBL/GenBank/DDBJ whole genome shotgun (WGS) entry which is preliminary data.</text>
</comment>
<comment type="similarity">
    <text evidence="2">Belongs to the short-chain dehydrogenases/reductases (SDR) family.</text>
</comment>
<dbReference type="SUPFAM" id="SSF51735">
    <property type="entry name" value="NAD(P)-binding Rossmann-fold domains"/>
    <property type="match status" value="1"/>
</dbReference>
<evidence type="ECO:0000256" key="1">
    <source>
        <dbReference type="ARBA" id="ARBA00023002"/>
    </source>
</evidence>
<dbReference type="CDD" id="cd05327">
    <property type="entry name" value="retinol-DH_like_SDR_c_like"/>
    <property type="match status" value="1"/>
</dbReference>
<dbReference type="Proteomes" id="UP000319731">
    <property type="component" value="Unassembled WGS sequence"/>
</dbReference>
<dbReference type="EMBL" id="QEAO01000092">
    <property type="protein sequence ID" value="TPX30143.1"/>
    <property type="molecule type" value="Genomic_DNA"/>
</dbReference>
<dbReference type="PANTHER" id="PTHR43157:SF31">
    <property type="entry name" value="PHOSPHATIDYLINOSITOL-GLYCAN BIOSYNTHESIS CLASS F PROTEIN"/>
    <property type="match status" value="1"/>
</dbReference>
<dbReference type="RefSeq" id="XP_031021874.1">
    <property type="nucleotide sequence ID" value="XM_031172151.1"/>
</dbReference>
<dbReference type="STRING" id="1806994.A0A507BXY1"/>
<organism evidence="3 4">
    <name type="scientific">Synchytrium microbalum</name>
    <dbReference type="NCBI Taxonomy" id="1806994"/>
    <lineage>
        <taxon>Eukaryota</taxon>
        <taxon>Fungi</taxon>
        <taxon>Fungi incertae sedis</taxon>
        <taxon>Chytridiomycota</taxon>
        <taxon>Chytridiomycota incertae sedis</taxon>
        <taxon>Chytridiomycetes</taxon>
        <taxon>Synchytriales</taxon>
        <taxon>Synchytriaceae</taxon>
        <taxon>Synchytrium</taxon>
    </lineage>
</organism>
<reference evidence="3 4" key="1">
    <citation type="journal article" date="2019" name="Sci. Rep.">
        <title>Comparative genomics of chytrid fungi reveal insights into the obligate biotrophic and pathogenic lifestyle of Synchytrium endobioticum.</title>
        <authorList>
            <person name="van de Vossenberg B.T.L.H."/>
            <person name="Warris S."/>
            <person name="Nguyen H.D.T."/>
            <person name="van Gent-Pelzer M.P.E."/>
            <person name="Joly D.L."/>
            <person name="van de Geest H.C."/>
            <person name="Bonants P.J.M."/>
            <person name="Smith D.S."/>
            <person name="Levesque C.A."/>
            <person name="van der Lee T.A.J."/>
        </authorList>
    </citation>
    <scope>NUCLEOTIDE SEQUENCE [LARGE SCALE GENOMIC DNA]</scope>
    <source>
        <strain evidence="3 4">JEL517</strain>
    </source>
</reference>
<evidence type="ECO:0000313" key="3">
    <source>
        <dbReference type="EMBL" id="TPX30143.1"/>
    </source>
</evidence>
<dbReference type="OrthoDB" id="191139at2759"/>
<protein>
    <recommendedName>
        <fullName evidence="5">NAD(P)-binding protein</fullName>
    </recommendedName>
</protein>
<evidence type="ECO:0000313" key="4">
    <source>
        <dbReference type="Proteomes" id="UP000319731"/>
    </source>
</evidence>
<accession>A0A507BXY1</accession>
<gene>
    <name evidence="3" type="ORF">SmJEL517_g06225</name>
</gene>
<dbReference type="Pfam" id="PF00106">
    <property type="entry name" value="adh_short"/>
    <property type="match status" value="1"/>
</dbReference>
<dbReference type="PANTHER" id="PTHR43157">
    <property type="entry name" value="PHOSPHATIDYLINOSITOL-GLYCAN BIOSYNTHESIS CLASS F PROTEIN-RELATED"/>
    <property type="match status" value="1"/>
</dbReference>
<dbReference type="PRINTS" id="PR00080">
    <property type="entry name" value="SDRFAMILY"/>
</dbReference>
<name>A0A507BXY1_9FUNG</name>
<dbReference type="InterPro" id="IPR002347">
    <property type="entry name" value="SDR_fam"/>
</dbReference>
<dbReference type="PRINTS" id="PR00081">
    <property type="entry name" value="GDHRDH"/>
</dbReference>
<proteinExistence type="inferred from homology"/>
<evidence type="ECO:0000256" key="2">
    <source>
        <dbReference type="RuleBase" id="RU000363"/>
    </source>
</evidence>
<dbReference type="InterPro" id="IPR036291">
    <property type="entry name" value="NAD(P)-bd_dom_sf"/>
</dbReference>
<keyword evidence="4" id="KW-1185">Reference proteome</keyword>
<dbReference type="GO" id="GO:0016491">
    <property type="term" value="F:oxidoreductase activity"/>
    <property type="evidence" value="ECO:0007669"/>
    <property type="project" value="UniProtKB-KW"/>
</dbReference>